<evidence type="ECO:0000313" key="11">
    <source>
        <dbReference type="Proteomes" id="UP000433483"/>
    </source>
</evidence>
<name>A0A6A3IA93_9STRA</name>
<proteinExistence type="predicted"/>
<dbReference type="Proteomes" id="UP000433483">
    <property type="component" value="Unassembled WGS sequence"/>
</dbReference>
<dbReference type="EMBL" id="QXGF01001983">
    <property type="protein sequence ID" value="KAE8926732.1"/>
    <property type="molecule type" value="Genomic_DNA"/>
</dbReference>
<evidence type="ECO:0000313" key="6">
    <source>
        <dbReference type="EMBL" id="KAE9078717.1"/>
    </source>
</evidence>
<dbReference type="Proteomes" id="UP000460718">
    <property type="component" value="Unassembled WGS sequence"/>
</dbReference>
<evidence type="ECO:0000313" key="4">
    <source>
        <dbReference type="EMBL" id="KAE8926732.1"/>
    </source>
</evidence>
<organism evidence="5 15">
    <name type="scientific">Phytophthora fragariae</name>
    <dbReference type="NCBI Taxonomy" id="53985"/>
    <lineage>
        <taxon>Eukaryota</taxon>
        <taxon>Sar</taxon>
        <taxon>Stramenopiles</taxon>
        <taxon>Oomycota</taxon>
        <taxon>Peronosporomycetes</taxon>
        <taxon>Peronosporales</taxon>
        <taxon>Peronosporaceae</taxon>
        <taxon>Phytophthora</taxon>
    </lineage>
</organism>
<dbReference type="EMBL" id="QXFZ01002282">
    <property type="protein sequence ID" value="KAE9078717.1"/>
    <property type="molecule type" value="Genomic_DNA"/>
</dbReference>
<dbReference type="EMBL" id="QXGB01001981">
    <property type="protein sequence ID" value="KAE9182976.1"/>
    <property type="molecule type" value="Genomic_DNA"/>
</dbReference>
<evidence type="ECO:0000313" key="8">
    <source>
        <dbReference type="EMBL" id="KAE9182976.1"/>
    </source>
</evidence>
<keyword evidence="1" id="KW-0862">Zinc</keyword>
<keyword evidence="1" id="KW-0863">Zinc-finger</keyword>
<dbReference type="AlphaFoldDB" id="A0A6A3IA93"/>
<comment type="caution">
    <text evidence="5">The sequence shown here is derived from an EMBL/GenBank/DDBJ whole genome shotgun (WGS) entry which is preliminary data.</text>
</comment>
<protein>
    <recommendedName>
        <fullName evidence="3">C2H2-type domain-containing protein</fullName>
    </recommendedName>
</protein>
<gene>
    <name evidence="9" type="ORF">PF001_g21340</name>
    <name evidence="8" type="ORF">PF005_g22272</name>
    <name evidence="7" type="ORF">PF006_g23201</name>
    <name evidence="6" type="ORF">PF007_g23736</name>
    <name evidence="4" type="ORF">PF009_g23085</name>
    <name evidence="5" type="ORF">PF011_g22707</name>
</gene>
<evidence type="ECO:0000313" key="13">
    <source>
        <dbReference type="Proteomes" id="UP000440732"/>
    </source>
</evidence>
<evidence type="ECO:0000256" key="1">
    <source>
        <dbReference type="PROSITE-ProRule" id="PRU00042"/>
    </source>
</evidence>
<dbReference type="EMBL" id="QXGE01001936">
    <property type="protein sequence ID" value="KAE9286649.1"/>
    <property type="molecule type" value="Genomic_DNA"/>
</dbReference>
<dbReference type="InterPro" id="IPR013087">
    <property type="entry name" value="Znf_C2H2_type"/>
</dbReference>
<dbReference type="Proteomes" id="UP000441208">
    <property type="component" value="Unassembled WGS sequence"/>
</dbReference>
<evidence type="ECO:0000313" key="14">
    <source>
        <dbReference type="Proteomes" id="UP000441208"/>
    </source>
</evidence>
<evidence type="ECO:0000313" key="10">
    <source>
        <dbReference type="Proteomes" id="UP000429523"/>
    </source>
</evidence>
<feature type="region of interest" description="Disordered" evidence="2">
    <location>
        <begin position="185"/>
        <end position="240"/>
    </location>
</feature>
<evidence type="ECO:0000313" key="9">
    <source>
        <dbReference type="EMBL" id="KAE9286649.1"/>
    </source>
</evidence>
<keyword evidence="1" id="KW-0479">Metal-binding</keyword>
<accession>A0A6A3IA93</accession>
<sequence>MKTEESDADAAMAAAAQAAPGSKTHYLQPQDGPHDPVQATYAHDAAQFECALCAYVAVDLATLVAHRRAAHRGTRFMDIFSSGCRCPLLFYARVAAASHARACAQRQPPAAAVITTTARASETKRSQPAAAVPCSTPVCPPTRTEAAQPPTGTFTTVVAATATAASSGIALAATANQQSTVSAALKNPGRQHAPSVLTPTPARHAFSSAGKRRRLSAADDDMQQAQDAIMETPAADSTEL</sequence>
<reference evidence="5 15" key="1">
    <citation type="submission" date="2018-09" db="EMBL/GenBank/DDBJ databases">
        <title>Genomic investigation of the strawberry pathogen Phytophthora fragariae indicates pathogenicity is determined by transcriptional variation in three key races.</title>
        <authorList>
            <person name="Adams T.M."/>
            <person name="Armitage A.D."/>
            <person name="Sobczyk M.K."/>
            <person name="Bates H.J."/>
            <person name="Dunwell J.M."/>
            <person name="Nellist C.F."/>
            <person name="Harrison R.J."/>
        </authorList>
    </citation>
    <scope>NUCLEOTIDE SEQUENCE [LARGE SCALE GENOMIC DNA]</scope>
    <source>
        <strain evidence="9 12">A4</strain>
        <strain evidence="8 11">NOV-27</strain>
        <strain evidence="7 13">NOV-5</strain>
        <strain evidence="6 14">NOV-71</strain>
        <strain evidence="4 10">NOV-9</strain>
        <strain evidence="5 15">SCRP245</strain>
    </source>
</reference>
<dbReference type="EMBL" id="QXFW01002318">
    <property type="protein sequence ID" value="KAE8979776.1"/>
    <property type="molecule type" value="Genomic_DNA"/>
</dbReference>
<evidence type="ECO:0000313" key="12">
    <source>
        <dbReference type="Proteomes" id="UP000437068"/>
    </source>
</evidence>
<dbReference type="GO" id="GO:0008270">
    <property type="term" value="F:zinc ion binding"/>
    <property type="evidence" value="ECO:0007669"/>
    <property type="project" value="UniProtKB-KW"/>
</dbReference>
<evidence type="ECO:0000313" key="7">
    <source>
        <dbReference type="EMBL" id="KAE9099156.1"/>
    </source>
</evidence>
<dbReference type="Proteomes" id="UP000429523">
    <property type="component" value="Unassembled WGS sequence"/>
</dbReference>
<dbReference type="PROSITE" id="PS50157">
    <property type="entry name" value="ZINC_FINGER_C2H2_2"/>
    <property type="match status" value="1"/>
</dbReference>
<dbReference type="Proteomes" id="UP000440732">
    <property type="component" value="Unassembled WGS sequence"/>
</dbReference>
<evidence type="ECO:0000313" key="15">
    <source>
        <dbReference type="Proteomes" id="UP000460718"/>
    </source>
</evidence>
<evidence type="ECO:0000259" key="3">
    <source>
        <dbReference type="PROSITE" id="PS50157"/>
    </source>
</evidence>
<evidence type="ECO:0000313" key="5">
    <source>
        <dbReference type="EMBL" id="KAE8979776.1"/>
    </source>
</evidence>
<dbReference type="Proteomes" id="UP000437068">
    <property type="component" value="Unassembled WGS sequence"/>
</dbReference>
<evidence type="ECO:0000256" key="2">
    <source>
        <dbReference type="SAM" id="MobiDB-lite"/>
    </source>
</evidence>
<dbReference type="OrthoDB" id="129749at2759"/>
<feature type="domain" description="C2H2-type" evidence="3">
    <location>
        <begin position="48"/>
        <end position="76"/>
    </location>
</feature>
<dbReference type="EMBL" id="QXGA01002360">
    <property type="protein sequence ID" value="KAE9099156.1"/>
    <property type="molecule type" value="Genomic_DNA"/>
</dbReference>
<keyword evidence="11" id="KW-1185">Reference proteome</keyword>